<evidence type="ECO:0000313" key="2">
    <source>
        <dbReference type="EMBL" id="KAF7762656.1"/>
    </source>
</evidence>
<feature type="region of interest" description="Disordered" evidence="1">
    <location>
        <begin position="65"/>
        <end position="87"/>
    </location>
</feature>
<evidence type="ECO:0000256" key="1">
    <source>
        <dbReference type="SAM" id="MobiDB-lite"/>
    </source>
</evidence>
<name>A0A8H7EY04_AGABI</name>
<organism evidence="2 3">
    <name type="scientific">Agaricus bisporus var. burnettii</name>
    <dbReference type="NCBI Taxonomy" id="192524"/>
    <lineage>
        <taxon>Eukaryota</taxon>
        <taxon>Fungi</taxon>
        <taxon>Dikarya</taxon>
        <taxon>Basidiomycota</taxon>
        <taxon>Agaricomycotina</taxon>
        <taxon>Agaricomycetes</taxon>
        <taxon>Agaricomycetidae</taxon>
        <taxon>Agaricales</taxon>
        <taxon>Agaricineae</taxon>
        <taxon>Agaricaceae</taxon>
        <taxon>Agaricus</taxon>
    </lineage>
</organism>
<proteinExistence type="predicted"/>
<dbReference type="EMBL" id="JABXXO010000012">
    <property type="protein sequence ID" value="KAF7762656.1"/>
    <property type="molecule type" value="Genomic_DNA"/>
</dbReference>
<reference evidence="2 3" key="1">
    <citation type="journal article" name="Sci. Rep.">
        <title>Telomere-to-telomere assembled and centromere annotated genomes of the two main subspecies of the button mushroom Agaricus bisporus reveal especially polymorphic chromosome ends.</title>
        <authorList>
            <person name="Sonnenberg A.S.M."/>
            <person name="Sedaghat-Telgerd N."/>
            <person name="Lavrijssen B."/>
            <person name="Ohm R.A."/>
            <person name="Hendrickx P.M."/>
            <person name="Scholtmeijer K."/>
            <person name="Baars J.J.P."/>
            <person name="van Peer A."/>
        </authorList>
    </citation>
    <scope>NUCLEOTIDE SEQUENCE [LARGE SCALE GENOMIC DNA]</scope>
    <source>
        <strain evidence="2 3">H119_p4</strain>
    </source>
</reference>
<protein>
    <submittedName>
        <fullName evidence="2">Uncharacterized protein</fullName>
    </submittedName>
</protein>
<gene>
    <name evidence="2" type="ORF">Agabi119p4_9249</name>
</gene>
<comment type="caution">
    <text evidence="2">The sequence shown here is derived from an EMBL/GenBank/DDBJ whole genome shotgun (WGS) entry which is preliminary data.</text>
</comment>
<dbReference type="AlphaFoldDB" id="A0A8H7EY04"/>
<evidence type="ECO:0000313" key="3">
    <source>
        <dbReference type="Proteomes" id="UP000629468"/>
    </source>
</evidence>
<sequence>MRRGLGEKARAPQSSKARQWVEVRDWWSHSVLLTNACTNKPPGGKAHPQASGGLTFLVGIDQPQKSRRPFDHHTNHRGRSLLGTSDGSSEEVAIAGLAYGSCTSSSLFKSPGVVDWIKRRMTRRYTSSRHCNRSIFNKV</sequence>
<dbReference type="Proteomes" id="UP000629468">
    <property type="component" value="Unassembled WGS sequence"/>
</dbReference>
<accession>A0A8H7EY04</accession>